<evidence type="ECO:0000313" key="6">
    <source>
        <dbReference type="Proteomes" id="UP000037660"/>
    </source>
</evidence>
<evidence type="ECO:0000313" key="5">
    <source>
        <dbReference type="EMBL" id="GAP34876.1"/>
    </source>
</evidence>
<dbReference type="Proteomes" id="UP000037660">
    <property type="component" value="Unassembled WGS sequence"/>
</dbReference>
<feature type="domain" description="Type VI secretion system component TssM1 N-terminal" evidence="4">
    <location>
        <begin position="201"/>
        <end position="459"/>
    </location>
</feature>
<dbReference type="Pfam" id="PF14331">
    <property type="entry name" value="IcmF-related_N"/>
    <property type="match status" value="1"/>
</dbReference>
<feature type="domain" description="IcmF-related" evidence="3">
    <location>
        <begin position="511"/>
        <end position="816"/>
    </location>
</feature>
<dbReference type="PANTHER" id="PTHR36153:SF1">
    <property type="entry name" value="TYPE VI SECRETION SYSTEM COMPONENT TSSM1"/>
    <property type="match status" value="1"/>
</dbReference>
<evidence type="ECO:0000256" key="1">
    <source>
        <dbReference type="SAM" id="Phobius"/>
    </source>
</evidence>
<feature type="domain" description="Type VI secretion system IcmF C-terminal" evidence="2">
    <location>
        <begin position="1070"/>
        <end position="1171"/>
    </location>
</feature>
<gene>
    <name evidence="5" type="ORF">ISF6_0359</name>
</gene>
<dbReference type="InterPro" id="IPR009612">
    <property type="entry name" value="IcmF-rel"/>
</dbReference>
<dbReference type="EMBL" id="BBYR01000011">
    <property type="protein sequence ID" value="GAP34876.1"/>
    <property type="molecule type" value="Genomic_DNA"/>
</dbReference>
<proteinExistence type="predicted"/>
<evidence type="ECO:0000259" key="3">
    <source>
        <dbReference type="Pfam" id="PF06761"/>
    </source>
</evidence>
<keyword evidence="6" id="KW-1185">Reference proteome</keyword>
<dbReference type="STRING" id="1547922.ISF6_0359"/>
<dbReference type="Pfam" id="PF06744">
    <property type="entry name" value="IcmF_C"/>
    <property type="match status" value="1"/>
</dbReference>
<name>A0A0K8NWW9_PISS1</name>
<dbReference type="SUPFAM" id="SSF52540">
    <property type="entry name" value="P-loop containing nucleoside triphosphate hydrolases"/>
    <property type="match status" value="1"/>
</dbReference>
<dbReference type="InterPro" id="IPR027417">
    <property type="entry name" value="P-loop_NTPase"/>
</dbReference>
<evidence type="ECO:0000259" key="2">
    <source>
        <dbReference type="Pfam" id="PF06744"/>
    </source>
</evidence>
<feature type="transmembrane region" description="Helical" evidence="1">
    <location>
        <begin position="45"/>
        <end position="62"/>
    </location>
</feature>
<keyword evidence="1" id="KW-0472">Membrane</keyword>
<feature type="transmembrane region" description="Helical" evidence="1">
    <location>
        <begin position="454"/>
        <end position="473"/>
    </location>
</feature>
<evidence type="ECO:0000259" key="4">
    <source>
        <dbReference type="Pfam" id="PF14331"/>
    </source>
</evidence>
<dbReference type="Pfam" id="PF06761">
    <property type="entry name" value="IcmF-related"/>
    <property type="match status" value="1"/>
</dbReference>
<dbReference type="InterPro" id="IPR025743">
    <property type="entry name" value="TssM1_N"/>
</dbReference>
<protein>
    <submittedName>
        <fullName evidence="5">IcmF-related protein</fullName>
    </submittedName>
</protein>
<dbReference type="AlphaFoldDB" id="A0A0K8NWW9"/>
<dbReference type="RefSeq" id="WP_054018971.1">
    <property type="nucleotide sequence ID" value="NZ_BBYR01000011.1"/>
</dbReference>
<keyword evidence="1" id="KW-0812">Transmembrane</keyword>
<keyword evidence="1" id="KW-1133">Transmembrane helix</keyword>
<reference evidence="6" key="1">
    <citation type="submission" date="2015-07" db="EMBL/GenBank/DDBJ databases">
        <title>Discovery of a poly(ethylene terephthalate assimilation.</title>
        <authorList>
            <person name="Yoshida S."/>
            <person name="Hiraga K."/>
            <person name="Takehana T."/>
            <person name="Taniguchi I."/>
            <person name="Yamaji H."/>
            <person name="Maeda Y."/>
            <person name="Toyohara K."/>
            <person name="Miyamoto K."/>
            <person name="Kimura Y."/>
            <person name="Oda K."/>
        </authorList>
    </citation>
    <scope>NUCLEOTIDE SEQUENCE [LARGE SCALE GENOMIC DNA]</scope>
    <source>
        <strain evidence="6">NBRC 110686 / TISTR 2288 / 201-F6</strain>
    </source>
</reference>
<sequence length="1188" mass="129492">MWAKLKRFFTNRWVLSVLGLLILSLLIWFAGDAIAVYDRRPLGSPWVRGLLVLLIWLGWAAWEGFKAWRAWRANKRMLAAISGEGGAGDSAAMSQREVAELKQRFDQAMTTLRKARFDDKSGGGGRNYLYQLPWYMFIGAPGSGKTTALINSGLRFPLAETMGKEAVKGIGGTRNCDWWFTDEAVLLDTAGRYTTQSSNRDVDAASWKGFLGLLKKFRPQLPLNGALITLSVSDLFTGSPDERADYARSVRTRVQELYGTLGVRFPLYLVVTKCDLLAGFTEYYNDLGREARAQAWGMTFEYTPQSAGTAAVANFEREFDLLVERLNQRLVTRMEEERDPLKRATLFTFPQQFAGLKGLVKGFLDEVFQSSAFAEEAMLRGVYFTSGTQEGTPFDRVLGNISRNYGLERQVVPPSAGSGRSYFLTRLMREVVFAESDLGGRSAAIERRRARMAIAGYAALGVLAVLLVAGWTVSFVRNKALLGEVDTAAAAIDKQVKALPPAMQGDVRVPLPALNALRDMPTGWAGRDESVPFSLGLGLYQGDKLGVASQQAYLGLLRDAFLPRVAQRLEQMLRSADSPELRYEILKVYVMLYDPKHLKADDVVNLVHADWERNFPREINEADRAALRGHLQTALAQTPLEMVLPVDKTLVEQVRRELASASLAQRAYARLKLLGPTGGVPDFSVIQATGPSGPLVLQRRSGTPLTKNVPAMFTVAGYDKTYRAQSLPVVNELANEEAWVLGPGLANQAPNRAITAQADVQRLYLAEYIKTWDELLKDLQLVPKSDLQSSIQAITVLSAPDSPLKMLLGAVARETTLAGAETRSAEAAGAKALDRAANAISNRIDRLLGDPTKAAPTAADRPEAQVDRYFEPLRRSVQAPPNGSAPIDSMLAVLQEYQAHLRATDDATKRNLPPPPDGMILAKIKGEADRMGAPLNVLVGGLVSATSGQAASGAQAGVQRMVATEVGAFCKQAIEGRYPFARGQAREVPPADFARLFGPNGTFDGFLKNRMAGQYDASGPVWRPVKLADNVDSFPQETLSQFQRASVIRDAFFPSGGPTPQVQADLVLMRVDDGISEVQVSVDGQATRMVPGGGSAIRLNWPSPNPVPSVKMAAMVGGKLESPAGLSFEGAWALFRLADAGRQEGGGSPERMTLSFAFGDKRAVFELRSSSVRNPLRLPELAALRCPA</sequence>
<dbReference type="InterPro" id="IPR017731">
    <property type="entry name" value="TssM1-like"/>
</dbReference>
<accession>A0A0K8NWW9</accession>
<dbReference type="InterPro" id="IPR010623">
    <property type="entry name" value="IcmF_C"/>
</dbReference>
<reference evidence="5 6" key="2">
    <citation type="journal article" date="2016" name="Science">
        <title>A bacterium that degrades and assimilates poly(ethylene terephthalate).</title>
        <authorList>
            <person name="Yoshida S."/>
            <person name="Hiraga K."/>
            <person name="Takehana T."/>
            <person name="Taniguchi I."/>
            <person name="Yamaji H."/>
            <person name="Maeda Y."/>
            <person name="Toyohara K."/>
            <person name="Miyamoto K."/>
            <person name="Kimura Y."/>
            <person name="Oda K."/>
        </authorList>
    </citation>
    <scope>NUCLEOTIDE SEQUENCE [LARGE SCALE GENOMIC DNA]</scope>
    <source>
        <strain evidence="6">NBRC 110686 / TISTR 2288 / 201-F6</strain>
    </source>
</reference>
<dbReference type="PANTHER" id="PTHR36153">
    <property type="entry name" value="INNER MEMBRANE PROTEIN-RELATED"/>
    <property type="match status" value="1"/>
</dbReference>
<dbReference type="NCBIfam" id="TIGR03348">
    <property type="entry name" value="VI_IcmF"/>
    <property type="match status" value="1"/>
</dbReference>
<organism evidence="5 6">
    <name type="scientific">Piscinibacter sakaiensis</name>
    <name type="common">Ideonella sakaiensis</name>
    <dbReference type="NCBI Taxonomy" id="1547922"/>
    <lineage>
        <taxon>Bacteria</taxon>
        <taxon>Pseudomonadati</taxon>
        <taxon>Pseudomonadota</taxon>
        <taxon>Betaproteobacteria</taxon>
        <taxon>Burkholderiales</taxon>
        <taxon>Sphaerotilaceae</taxon>
        <taxon>Piscinibacter</taxon>
    </lineage>
</organism>
<comment type="caution">
    <text evidence="5">The sequence shown here is derived from an EMBL/GenBank/DDBJ whole genome shotgun (WGS) entry which is preliminary data.</text>
</comment>
<dbReference type="InterPro" id="IPR053156">
    <property type="entry name" value="T6SS_TssM-like"/>
</dbReference>
<dbReference type="OrthoDB" id="9758229at2"/>